<reference evidence="6 7" key="1">
    <citation type="journal article" date="2016" name="Nat. Commun.">
        <title>Thousands of microbial genomes shed light on interconnected biogeochemical processes in an aquifer system.</title>
        <authorList>
            <person name="Anantharaman K."/>
            <person name="Brown C.T."/>
            <person name="Hug L.A."/>
            <person name="Sharon I."/>
            <person name="Castelle C.J."/>
            <person name="Probst A.J."/>
            <person name="Thomas B.C."/>
            <person name="Singh A."/>
            <person name="Wilkins M.J."/>
            <person name="Karaoz U."/>
            <person name="Brodie E.L."/>
            <person name="Williams K.H."/>
            <person name="Hubbard S.S."/>
            <person name="Banfield J.F."/>
        </authorList>
    </citation>
    <scope>NUCLEOTIDE SEQUENCE [LARGE SCALE GENOMIC DNA]</scope>
</reference>
<sequence>MSPQNVLEVSSLSKIFKSKSKSFTAVDNVSFGLKKGEILGLLGPNGAGKTTTIQMLLGILTPTSGSIKYFGQNLEEHRESILEQVNFSSTYTHLPWRLTVMETLKYTSYLYNIKDRAKRIQRIVDLFRLYPLVNQEIASLSAGQLTRLNIAKSFINYPKVLLLDEPTASLDPETADYIRKFILNERKEFEVSILFTSHNMPEVEEVCDRVIFINQGKIVAEDKPENLPKIIKFSKLELVMVDGLKRTIELCHHQKLNHQIKKRAIEIEIEEKNIAQLLNKLAKKGIRYDQISIKKPDLEDFFLEVVRHKS</sequence>
<dbReference type="GO" id="GO:0005524">
    <property type="term" value="F:ATP binding"/>
    <property type="evidence" value="ECO:0007669"/>
    <property type="project" value="UniProtKB-KW"/>
</dbReference>
<evidence type="ECO:0000256" key="3">
    <source>
        <dbReference type="ARBA" id="ARBA00022741"/>
    </source>
</evidence>
<gene>
    <name evidence="6" type="ORF">A2209_02915</name>
</gene>
<protein>
    <recommendedName>
        <fullName evidence="5">ABC transporter domain-containing protein</fullName>
    </recommendedName>
</protein>
<dbReference type="InterPro" id="IPR027417">
    <property type="entry name" value="P-loop_NTPase"/>
</dbReference>
<keyword evidence="3" id="KW-0547">Nucleotide-binding</keyword>
<evidence type="ECO:0000313" key="6">
    <source>
        <dbReference type="EMBL" id="OGK63180.1"/>
    </source>
</evidence>
<evidence type="ECO:0000313" key="7">
    <source>
        <dbReference type="Proteomes" id="UP000178450"/>
    </source>
</evidence>
<keyword evidence="4" id="KW-0067">ATP-binding</keyword>
<dbReference type="Proteomes" id="UP000178450">
    <property type="component" value="Unassembled WGS sequence"/>
</dbReference>
<dbReference type="Pfam" id="PF00005">
    <property type="entry name" value="ABC_tran"/>
    <property type="match status" value="1"/>
</dbReference>
<dbReference type="SMART" id="SM00382">
    <property type="entry name" value="AAA"/>
    <property type="match status" value="1"/>
</dbReference>
<evidence type="ECO:0000256" key="4">
    <source>
        <dbReference type="ARBA" id="ARBA00022840"/>
    </source>
</evidence>
<feature type="domain" description="ABC transporter" evidence="5">
    <location>
        <begin position="7"/>
        <end position="240"/>
    </location>
</feature>
<organism evidence="6 7">
    <name type="scientific">Candidatus Roizmanbacteria bacterium RIFOXYA1_FULL_41_12</name>
    <dbReference type="NCBI Taxonomy" id="1802082"/>
    <lineage>
        <taxon>Bacteria</taxon>
        <taxon>Candidatus Roizmaniibacteriota</taxon>
    </lineage>
</organism>
<keyword evidence="2" id="KW-0813">Transport</keyword>
<dbReference type="EMBL" id="MGBG01000023">
    <property type="protein sequence ID" value="OGK63180.1"/>
    <property type="molecule type" value="Genomic_DNA"/>
</dbReference>
<dbReference type="AlphaFoldDB" id="A0A1F7K5P6"/>
<evidence type="ECO:0000256" key="2">
    <source>
        <dbReference type="ARBA" id="ARBA00022448"/>
    </source>
</evidence>
<evidence type="ECO:0000256" key="1">
    <source>
        <dbReference type="ARBA" id="ARBA00005417"/>
    </source>
</evidence>
<dbReference type="PROSITE" id="PS00211">
    <property type="entry name" value="ABC_TRANSPORTER_1"/>
    <property type="match status" value="1"/>
</dbReference>
<dbReference type="InterPro" id="IPR050763">
    <property type="entry name" value="ABC_transporter_ATP-binding"/>
</dbReference>
<comment type="caution">
    <text evidence="6">The sequence shown here is derived from an EMBL/GenBank/DDBJ whole genome shotgun (WGS) entry which is preliminary data.</text>
</comment>
<dbReference type="PANTHER" id="PTHR42711">
    <property type="entry name" value="ABC TRANSPORTER ATP-BINDING PROTEIN"/>
    <property type="match status" value="1"/>
</dbReference>
<dbReference type="GO" id="GO:0016887">
    <property type="term" value="F:ATP hydrolysis activity"/>
    <property type="evidence" value="ECO:0007669"/>
    <property type="project" value="InterPro"/>
</dbReference>
<dbReference type="InterPro" id="IPR017871">
    <property type="entry name" value="ABC_transporter-like_CS"/>
</dbReference>
<dbReference type="PANTHER" id="PTHR42711:SF5">
    <property type="entry name" value="ABC TRANSPORTER ATP-BINDING PROTEIN NATA"/>
    <property type="match status" value="1"/>
</dbReference>
<dbReference type="PROSITE" id="PS50893">
    <property type="entry name" value="ABC_TRANSPORTER_2"/>
    <property type="match status" value="1"/>
</dbReference>
<dbReference type="Gene3D" id="3.40.50.300">
    <property type="entry name" value="P-loop containing nucleotide triphosphate hydrolases"/>
    <property type="match status" value="1"/>
</dbReference>
<dbReference type="SUPFAM" id="SSF52540">
    <property type="entry name" value="P-loop containing nucleoside triphosphate hydrolases"/>
    <property type="match status" value="1"/>
</dbReference>
<dbReference type="InterPro" id="IPR003439">
    <property type="entry name" value="ABC_transporter-like_ATP-bd"/>
</dbReference>
<comment type="similarity">
    <text evidence="1">Belongs to the ABC transporter superfamily.</text>
</comment>
<dbReference type="InterPro" id="IPR003593">
    <property type="entry name" value="AAA+_ATPase"/>
</dbReference>
<proteinExistence type="inferred from homology"/>
<evidence type="ECO:0000259" key="5">
    <source>
        <dbReference type="PROSITE" id="PS50893"/>
    </source>
</evidence>
<name>A0A1F7K5P6_9BACT</name>
<accession>A0A1F7K5P6</accession>
<dbReference type="CDD" id="cd03230">
    <property type="entry name" value="ABC_DR_subfamily_A"/>
    <property type="match status" value="1"/>
</dbReference>